<evidence type="ECO:0000313" key="5">
    <source>
        <dbReference type="EMBL" id="BAV41488.1"/>
    </source>
</evidence>
<dbReference type="InterPro" id="IPR050627">
    <property type="entry name" value="Nitroreductase/BluB"/>
</dbReference>
<keyword evidence="2" id="KW-0288">FMN</keyword>
<evidence type="ECO:0000256" key="2">
    <source>
        <dbReference type="ARBA" id="ARBA00022643"/>
    </source>
</evidence>
<keyword evidence="3" id="KW-0560">Oxidoreductase</keyword>
<dbReference type="InterPro" id="IPR029479">
    <property type="entry name" value="Nitroreductase"/>
</dbReference>
<gene>
    <name evidence="5" type="ORF">SHTP_2356</name>
</gene>
<keyword evidence="1" id="KW-0285">Flavoprotein</keyword>
<dbReference type="Pfam" id="PF00881">
    <property type="entry name" value="Nitroreductase"/>
    <property type="match status" value="1"/>
</dbReference>
<dbReference type="EMBL" id="AP017624">
    <property type="protein sequence ID" value="BAV41488.1"/>
    <property type="molecule type" value="Genomic_DNA"/>
</dbReference>
<evidence type="ECO:0000256" key="3">
    <source>
        <dbReference type="ARBA" id="ARBA00023002"/>
    </source>
</evidence>
<accession>A0A1B4Y351</accession>
<name>A0A1B4Y351_MYCUL</name>
<feature type="domain" description="Nitroreductase" evidence="4">
    <location>
        <begin position="16"/>
        <end position="189"/>
    </location>
</feature>
<reference evidence="5 6" key="1">
    <citation type="submission" date="2016-08" db="EMBL/GenBank/DDBJ databases">
        <title>Complete genome sequence of Mycobacterium shinshuense, a subspecies of M. ulcerans.</title>
        <authorList>
            <person name="Yoshida M."/>
            <person name="Ogura Y."/>
            <person name="Hayashi T."/>
            <person name="Hoshino Y."/>
        </authorList>
    </citation>
    <scope>NUCLEOTIDE SEQUENCE [LARGE SCALE GENOMIC DNA]</scope>
    <source>
        <strain evidence="6">ATCC 33728</strain>
    </source>
</reference>
<dbReference type="PANTHER" id="PTHR23026:SF90">
    <property type="entry name" value="IODOTYROSINE DEIODINASE 1"/>
    <property type="match status" value="1"/>
</dbReference>
<dbReference type="CDD" id="cd02062">
    <property type="entry name" value="Nitro_FMN_reductase"/>
    <property type="match status" value="1"/>
</dbReference>
<evidence type="ECO:0000259" key="4">
    <source>
        <dbReference type="Pfam" id="PF00881"/>
    </source>
</evidence>
<evidence type="ECO:0000313" key="6">
    <source>
        <dbReference type="Proteomes" id="UP000218067"/>
    </source>
</evidence>
<dbReference type="Gene3D" id="3.40.109.10">
    <property type="entry name" value="NADH Oxidase"/>
    <property type="match status" value="1"/>
</dbReference>
<organism evidence="5 6">
    <name type="scientific">Mycobacterium ulcerans subsp. shinshuense</name>
    <dbReference type="NCBI Taxonomy" id="1124626"/>
    <lineage>
        <taxon>Bacteria</taxon>
        <taxon>Bacillati</taxon>
        <taxon>Actinomycetota</taxon>
        <taxon>Actinomycetes</taxon>
        <taxon>Mycobacteriales</taxon>
        <taxon>Mycobacteriaceae</taxon>
        <taxon>Mycobacterium</taxon>
        <taxon>Mycobacterium ulcerans group</taxon>
    </lineage>
</organism>
<proteinExistence type="predicted"/>
<dbReference type="SUPFAM" id="SSF55469">
    <property type="entry name" value="FMN-dependent nitroreductase-like"/>
    <property type="match status" value="1"/>
</dbReference>
<dbReference type="GO" id="GO:0016491">
    <property type="term" value="F:oxidoreductase activity"/>
    <property type="evidence" value="ECO:0007669"/>
    <property type="project" value="UniProtKB-KW"/>
</dbReference>
<dbReference type="InterPro" id="IPR000415">
    <property type="entry name" value="Nitroreductase-like"/>
</dbReference>
<dbReference type="AlphaFoldDB" id="A0A1B4Y351"/>
<dbReference type="Proteomes" id="UP000218067">
    <property type="component" value="Chromosome"/>
</dbReference>
<dbReference type="PANTHER" id="PTHR23026">
    <property type="entry name" value="NADPH NITROREDUCTASE"/>
    <property type="match status" value="1"/>
</dbReference>
<evidence type="ECO:0000256" key="1">
    <source>
        <dbReference type="ARBA" id="ARBA00022630"/>
    </source>
</evidence>
<sequence>MTQAEPLTMPLEDAMRTQRSIRRLKSDPVDDSLVLHLLELAMKAPTGSNAQNWEFIVVKDREVVAKLGRLNRRAMQLFGPIYRRSIARRGDEKMLRLQKAVQWQADHFEEIPVVVVACLRGVIAPWPRISTSSAYGSIYPAVHNLLLAARAAGLGAGLITVPLWSTVLARRALGLPWNVTPCAVVPLGWPIGKYGPTTRRPVAEIVSLDRYGNRAFR</sequence>
<protein>
    <submittedName>
        <fullName evidence="5">Nitroreductase</fullName>
    </submittedName>
</protein>